<comment type="caution">
    <text evidence="1">The sequence shown here is derived from an EMBL/GenBank/DDBJ whole genome shotgun (WGS) entry which is preliminary data.</text>
</comment>
<organism evidence="1 2">
    <name type="scientific">Cuscuta epithymum</name>
    <dbReference type="NCBI Taxonomy" id="186058"/>
    <lineage>
        <taxon>Eukaryota</taxon>
        <taxon>Viridiplantae</taxon>
        <taxon>Streptophyta</taxon>
        <taxon>Embryophyta</taxon>
        <taxon>Tracheophyta</taxon>
        <taxon>Spermatophyta</taxon>
        <taxon>Magnoliopsida</taxon>
        <taxon>eudicotyledons</taxon>
        <taxon>Gunneridae</taxon>
        <taxon>Pentapetalae</taxon>
        <taxon>asterids</taxon>
        <taxon>lamiids</taxon>
        <taxon>Solanales</taxon>
        <taxon>Convolvulaceae</taxon>
        <taxon>Cuscuteae</taxon>
        <taxon>Cuscuta</taxon>
        <taxon>Cuscuta subgen. Cuscuta</taxon>
    </lineage>
</organism>
<dbReference type="Proteomes" id="UP001152523">
    <property type="component" value="Unassembled WGS sequence"/>
</dbReference>
<dbReference type="EMBL" id="CAMAPF010000993">
    <property type="protein sequence ID" value="CAH9136101.1"/>
    <property type="molecule type" value="Genomic_DNA"/>
</dbReference>
<protein>
    <submittedName>
        <fullName evidence="1">Uncharacterized protein</fullName>
    </submittedName>
</protein>
<evidence type="ECO:0000313" key="1">
    <source>
        <dbReference type="EMBL" id="CAH9136101.1"/>
    </source>
</evidence>
<dbReference type="AlphaFoldDB" id="A0AAV0FKS1"/>
<reference evidence="1" key="1">
    <citation type="submission" date="2022-07" db="EMBL/GenBank/DDBJ databases">
        <authorList>
            <person name="Macas J."/>
            <person name="Novak P."/>
            <person name="Neumann P."/>
        </authorList>
    </citation>
    <scope>NUCLEOTIDE SEQUENCE</scope>
</reference>
<proteinExistence type="predicted"/>
<sequence length="124" mass="13848">MSGMLPGVECARRRRLHPTNRGLMTDSRKSFFCLYTSNSSSSIPSMQGSGTRTGYEDGMMMGEVAREAKQRLDEKLRGKWEPHHRFTAGTEIGKMSPGSRLVIFKGRSLGWRTPAQRGVIGLEI</sequence>
<keyword evidence="2" id="KW-1185">Reference proteome</keyword>
<name>A0AAV0FKS1_9ASTE</name>
<evidence type="ECO:0000313" key="2">
    <source>
        <dbReference type="Proteomes" id="UP001152523"/>
    </source>
</evidence>
<accession>A0AAV0FKS1</accession>
<gene>
    <name evidence="1" type="ORF">CEPIT_LOCUS35023</name>
</gene>